<feature type="chain" id="PRO_5017834282" evidence="2">
    <location>
        <begin position="25"/>
        <end position="338"/>
    </location>
</feature>
<organism evidence="4 5">
    <name type="scientific">Evtepia gabavorous</name>
    <dbReference type="NCBI Taxonomy" id="2211183"/>
    <lineage>
        <taxon>Bacteria</taxon>
        <taxon>Bacillati</taxon>
        <taxon>Bacillota</taxon>
        <taxon>Clostridia</taxon>
        <taxon>Eubacteriales</taxon>
        <taxon>Evtepia</taxon>
    </lineage>
</organism>
<dbReference type="RefSeq" id="WP_117142883.1">
    <property type="nucleotide sequence ID" value="NZ_CAKXKJ010000011.1"/>
</dbReference>
<feature type="domain" description="SLH" evidence="3">
    <location>
        <begin position="86"/>
        <end position="147"/>
    </location>
</feature>
<evidence type="ECO:0000313" key="4">
    <source>
        <dbReference type="EMBL" id="RFT05712.1"/>
    </source>
</evidence>
<dbReference type="PROSITE" id="PS51272">
    <property type="entry name" value="SLH"/>
    <property type="match status" value="2"/>
</dbReference>
<dbReference type="Proteomes" id="UP000260649">
    <property type="component" value="Unassembled WGS sequence"/>
</dbReference>
<dbReference type="InterPro" id="IPR001119">
    <property type="entry name" value="SLH_dom"/>
</dbReference>
<keyword evidence="2" id="KW-0732">Signal</keyword>
<gene>
    <name evidence="4" type="ORF">DV520_11180</name>
</gene>
<keyword evidence="5" id="KW-1185">Reference proteome</keyword>
<dbReference type="EMBL" id="QQRQ01000033">
    <property type="protein sequence ID" value="RFT05712.1"/>
    <property type="molecule type" value="Genomic_DNA"/>
</dbReference>
<sequence length="338" mass="36544">MKKKLLSLFLALTLALSLAAPAWAATPEEAQDSAQLLYNLGLFQGSGTNEDGSPRFALERAPTRAEAVTILVRLLGAEEAAQAQTWTTPFTDVPDWAQSYVGYAYAKGYTTGVEPTRFGSSTPVSTAQFLTLLLRALGYEDGKDFTWSTPWTLTDQLGITDGDYTAQTATFLRADAAVVSANALYAPKKGEDKTLLQDLLDSGAISGSTVVIWDYAPLLFDEDFASFLFYPVDGSPASFTSFKLDKVTVNGLSCQTLQVTTPEEVSAYLASIGYDAGGFGYVEITYDEDKAQAAATEHYTDENGKTYPLLAFSFTYTATQADGSQVKGSFTDNYYLDE</sequence>
<accession>A0A3E2B122</accession>
<feature type="signal peptide" evidence="2">
    <location>
        <begin position="1"/>
        <end position="24"/>
    </location>
</feature>
<evidence type="ECO:0000259" key="3">
    <source>
        <dbReference type="PROSITE" id="PS51272"/>
    </source>
</evidence>
<dbReference type="GeneID" id="97996296"/>
<evidence type="ECO:0000256" key="2">
    <source>
        <dbReference type="SAM" id="SignalP"/>
    </source>
</evidence>
<protein>
    <submittedName>
        <fullName evidence="4">S-layer homology domain-containing protein</fullName>
    </submittedName>
</protein>
<comment type="caution">
    <text evidence="4">The sequence shown here is derived from an EMBL/GenBank/DDBJ whole genome shotgun (WGS) entry which is preliminary data.</text>
</comment>
<dbReference type="OrthoDB" id="1862659at2"/>
<dbReference type="AlphaFoldDB" id="A0A3E2B122"/>
<keyword evidence="1" id="KW-0677">Repeat</keyword>
<name>A0A3E2B122_9FIRM</name>
<reference evidence="4 5" key="1">
    <citation type="submission" date="2018-07" db="EMBL/GenBank/DDBJ databases">
        <title>GABA Modulating Bacteria of the Human Gut Microbiota.</title>
        <authorList>
            <person name="Strandwitz P."/>
            <person name="Kim K.H."/>
            <person name="Terekhova D."/>
            <person name="Liu J.K."/>
            <person name="Sharma A."/>
            <person name="Levering J."/>
            <person name="Mcdonald D."/>
            <person name="Dietrich D."/>
            <person name="Ramadhar T.R."/>
            <person name="Lekbua A."/>
            <person name="Mroue N."/>
            <person name="Liston C."/>
            <person name="Stewart E.J."/>
            <person name="Dubin M.J."/>
            <person name="Zengler K."/>
            <person name="Knight R."/>
            <person name="Gilbert J.A."/>
            <person name="Clardy J."/>
            <person name="Lewis K."/>
        </authorList>
    </citation>
    <scope>NUCLEOTIDE SEQUENCE [LARGE SCALE GENOMIC DNA]</scope>
    <source>
        <strain evidence="4 5">KLE1738</strain>
    </source>
</reference>
<evidence type="ECO:0000256" key="1">
    <source>
        <dbReference type="ARBA" id="ARBA00022737"/>
    </source>
</evidence>
<evidence type="ECO:0000313" key="5">
    <source>
        <dbReference type="Proteomes" id="UP000260649"/>
    </source>
</evidence>
<proteinExistence type="predicted"/>
<feature type="domain" description="SLH" evidence="3">
    <location>
        <begin position="17"/>
        <end position="85"/>
    </location>
</feature>